<comment type="caution">
    <text evidence="2">The sequence shown here is derived from an EMBL/GenBank/DDBJ whole genome shotgun (WGS) entry which is preliminary data.</text>
</comment>
<evidence type="ECO:0000313" key="3">
    <source>
        <dbReference type="Proteomes" id="UP001605036"/>
    </source>
</evidence>
<protein>
    <submittedName>
        <fullName evidence="2">Uncharacterized protein</fullName>
    </submittedName>
</protein>
<reference evidence="2 3" key="1">
    <citation type="submission" date="2024-09" db="EMBL/GenBank/DDBJ databases">
        <title>Chromosome-scale assembly of Riccia fluitans.</title>
        <authorList>
            <person name="Paukszto L."/>
            <person name="Sawicki J."/>
            <person name="Karawczyk K."/>
            <person name="Piernik-Szablinska J."/>
            <person name="Szczecinska M."/>
            <person name="Mazdziarz M."/>
        </authorList>
    </citation>
    <scope>NUCLEOTIDE SEQUENCE [LARGE SCALE GENOMIC DNA]</scope>
    <source>
        <strain evidence="2">Rf_01</strain>
        <tissue evidence="2">Aerial parts of the thallus</tissue>
    </source>
</reference>
<gene>
    <name evidence="2" type="ORF">R1flu_004175</name>
</gene>
<feature type="compositionally biased region" description="Polar residues" evidence="1">
    <location>
        <begin position="148"/>
        <end position="160"/>
    </location>
</feature>
<dbReference type="PANTHER" id="PTHR35292">
    <property type="entry name" value="EXPRESSED PROTEIN"/>
    <property type="match status" value="1"/>
</dbReference>
<feature type="region of interest" description="Disordered" evidence="1">
    <location>
        <begin position="82"/>
        <end position="226"/>
    </location>
</feature>
<dbReference type="Proteomes" id="UP001605036">
    <property type="component" value="Unassembled WGS sequence"/>
</dbReference>
<feature type="compositionally biased region" description="Basic and acidic residues" evidence="1">
    <location>
        <begin position="133"/>
        <end position="146"/>
    </location>
</feature>
<dbReference type="AlphaFoldDB" id="A0ABD1YPJ9"/>
<keyword evidence="3" id="KW-1185">Reference proteome</keyword>
<dbReference type="PANTHER" id="PTHR35292:SF13">
    <property type="entry name" value="OS03G0581800 PROTEIN"/>
    <property type="match status" value="1"/>
</dbReference>
<feature type="compositionally biased region" description="Basic and acidic residues" evidence="1">
    <location>
        <begin position="161"/>
        <end position="212"/>
    </location>
</feature>
<sequence length="226" mass="25211">MIDVTKRMALAALTRRGYKTSQLRLNWAFHRGFAADHHGSAKVNIWEVPGSPSKWKEEHFVFTSLGGWGTLFFAGYKAATGGGKKKEDFPAPAKPQKAKDGSNSLSPRKPETKSPASNVKGAPLSPPPTPAKPETKPALRKFEHKPSMPNSESFGNSKNQEISKKPAQKKEEPELKKHEILTKPPHKKEELELKKIDTSKKQPQKKEELELKKKQHPPSKKAKEEG</sequence>
<accession>A0ABD1YPJ9</accession>
<dbReference type="EMBL" id="JBHFFA010000003">
    <property type="protein sequence ID" value="KAL2632696.1"/>
    <property type="molecule type" value="Genomic_DNA"/>
</dbReference>
<organism evidence="2 3">
    <name type="scientific">Riccia fluitans</name>
    <dbReference type="NCBI Taxonomy" id="41844"/>
    <lineage>
        <taxon>Eukaryota</taxon>
        <taxon>Viridiplantae</taxon>
        <taxon>Streptophyta</taxon>
        <taxon>Embryophyta</taxon>
        <taxon>Marchantiophyta</taxon>
        <taxon>Marchantiopsida</taxon>
        <taxon>Marchantiidae</taxon>
        <taxon>Marchantiales</taxon>
        <taxon>Ricciaceae</taxon>
        <taxon>Riccia</taxon>
    </lineage>
</organism>
<name>A0ABD1YPJ9_9MARC</name>
<evidence type="ECO:0000313" key="2">
    <source>
        <dbReference type="EMBL" id="KAL2632696.1"/>
    </source>
</evidence>
<proteinExistence type="predicted"/>
<evidence type="ECO:0000256" key="1">
    <source>
        <dbReference type="SAM" id="MobiDB-lite"/>
    </source>
</evidence>